<evidence type="ECO:0000256" key="3">
    <source>
        <dbReference type="PROSITE-ProRule" id="PRU00221"/>
    </source>
</evidence>
<evidence type="ECO:0000313" key="6">
    <source>
        <dbReference type="EMBL" id="WFD15833.1"/>
    </source>
</evidence>
<feature type="domain" description="Transcription factor spt8 beta-propeller" evidence="5">
    <location>
        <begin position="55"/>
        <end position="297"/>
    </location>
</feature>
<dbReference type="Pfam" id="PF23798">
    <property type="entry name" value="Beta-prop_SPT8"/>
    <property type="match status" value="2"/>
</dbReference>
<name>A0AAJ6CML4_9BASI</name>
<dbReference type="AlphaFoldDB" id="A0AAJ6CML4"/>
<dbReference type="PANTHER" id="PTHR22847">
    <property type="entry name" value="WD40 REPEAT PROTEIN"/>
    <property type="match status" value="1"/>
</dbReference>
<dbReference type="SUPFAM" id="SSF50978">
    <property type="entry name" value="WD40 repeat-like"/>
    <property type="match status" value="1"/>
</dbReference>
<feature type="region of interest" description="Disordered" evidence="4">
    <location>
        <begin position="284"/>
        <end position="386"/>
    </location>
</feature>
<dbReference type="InterPro" id="IPR057544">
    <property type="entry name" value="Beta-prop_SPT8"/>
</dbReference>
<evidence type="ECO:0000313" key="7">
    <source>
        <dbReference type="Proteomes" id="UP001217582"/>
    </source>
</evidence>
<dbReference type="InterPro" id="IPR036322">
    <property type="entry name" value="WD40_repeat_dom_sf"/>
</dbReference>
<feature type="domain" description="Transcription factor spt8 beta-propeller" evidence="5">
    <location>
        <begin position="402"/>
        <end position="582"/>
    </location>
</feature>
<feature type="compositionally biased region" description="Basic and acidic residues" evidence="4">
    <location>
        <begin position="334"/>
        <end position="344"/>
    </location>
</feature>
<keyword evidence="7" id="KW-1185">Reference proteome</keyword>
<dbReference type="InterPro" id="IPR001680">
    <property type="entry name" value="WD40_rpt"/>
</dbReference>
<evidence type="ECO:0000256" key="2">
    <source>
        <dbReference type="ARBA" id="ARBA00022737"/>
    </source>
</evidence>
<dbReference type="Proteomes" id="UP001217582">
    <property type="component" value="Chromosome 3"/>
</dbReference>
<sequence>MDQPPDSHGSDHEGKNDTISAYPEMHTMEEYIQAVKSRHAHFHPSEESRHTRKGYAIDPVGAALHGTHIHAISLSKDSSILLSGGSDGYVRWYDLPASMNGNNMLTQNLRNSFVEGVTKVGVLMTWWGHSHLERGADPDTSAADAPLSAVHSLACQREALWGVSGGESGTINLWGLRHGAGSIRHVLHKHTDAVSALQLDPSEEHLVSGGWDRGVYQWDLNTGQIVRSFDGHTGQVSNIAFRPLYVPGEQPIPDVALYPSAPEPMDVDAADDDLEQELNRTLSEQAPDDAQHDTDAEGDNDSLFGGERDGPTSDSHGPDQDAEGDTDDDDDADEKPYAGRHDTPHLAATKSTGASISLPGQPTKSEPKSELRAPEPKSHLPKPLFGSMNTSWHYDADLRDFSQDILLTSTLSGQVMLWDRRVDTKSKYGVRALGLPHGTPPWCTGTCWNHTGDKIYVGRRNELVEEWDVRMLPDITSNPGSRSQNGAAPAYLRALRLPRGSGPVSSVAVMPNNRHIVCGSFDNVRLWDLEATGQVPFKIVAGHHGGMISHILMDPRARFLLTSSGDRGWFASSTETLLMHEISAL</sequence>
<dbReference type="EMBL" id="CP119918">
    <property type="protein sequence ID" value="WFD15833.1"/>
    <property type="molecule type" value="Genomic_DNA"/>
</dbReference>
<feature type="compositionally biased region" description="Acidic residues" evidence="4">
    <location>
        <begin position="320"/>
        <end position="333"/>
    </location>
</feature>
<organism evidence="6 7">
    <name type="scientific">Malassezia arunalokei</name>
    <dbReference type="NCBI Taxonomy" id="1514897"/>
    <lineage>
        <taxon>Eukaryota</taxon>
        <taxon>Fungi</taxon>
        <taxon>Dikarya</taxon>
        <taxon>Basidiomycota</taxon>
        <taxon>Ustilaginomycotina</taxon>
        <taxon>Malasseziomycetes</taxon>
        <taxon>Malasseziales</taxon>
        <taxon>Malasseziaceae</taxon>
        <taxon>Malassezia</taxon>
    </lineage>
</organism>
<dbReference type="GO" id="GO:0000124">
    <property type="term" value="C:SAGA complex"/>
    <property type="evidence" value="ECO:0007669"/>
    <property type="project" value="TreeGrafter"/>
</dbReference>
<feature type="compositionally biased region" description="Polar residues" evidence="4">
    <location>
        <begin position="349"/>
        <end position="364"/>
    </location>
</feature>
<dbReference type="Gene3D" id="2.130.10.10">
    <property type="entry name" value="YVTN repeat-like/Quinoprotein amine dehydrogenase"/>
    <property type="match status" value="2"/>
</dbReference>
<evidence type="ECO:0000256" key="1">
    <source>
        <dbReference type="ARBA" id="ARBA00022574"/>
    </source>
</evidence>
<feature type="repeat" description="WD" evidence="3">
    <location>
        <begin position="62"/>
        <end position="95"/>
    </location>
</feature>
<gene>
    <name evidence="6" type="primary">SPT8</name>
    <name evidence="6" type="ORF">MARU1_001857</name>
</gene>
<feature type="compositionally biased region" description="Basic and acidic residues" evidence="4">
    <location>
        <begin position="306"/>
        <end position="319"/>
    </location>
</feature>
<reference evidence="6 7" key="1">
    <citation type="submission" date="2023-03" db="EMBL/GenBank/DDBJ databases">
        <title>Mating type loci evolution in Malassezia.</title>
        <authorList>
            <person name="Coelho M.A."/>
        </authorList>
    </citation>
    <scope>NUCLEOTIDE SEQUENCE [LARGE SCALE GENOMIC DNA]</scope>
    <source>
        <strain evidence="6 7">CBS 13387</strain>
    </source>
</reference>
<feature type="compositionally biased region" description="Basic and acidic residues" evidence="4">
    <location>
        <begin position="365"/>
        <end position="378"/>
    </location>
</feature>
<protein>
    <submittedName>
        <fullName evidence="6">Transcription factor spt8</fullName>
    </submittedName>
</protein>
<evidence type="ECO:0000256" key="4">
    <source>
        <dbReference type="SAM" id="MobiDB-lite"/>
    </source>
</evidence>
<evidence type="ECO:0000259" key="5">
    <source>
        <dbReference type="Pfam" id="PF23798"/>
    </source>
</evidence>
<feature type="repeat" description="WD" evidence="3">
    <location>
        <begin position="187"/>
        <end position="228"/>
    </location>
</feature>
<keyword evidence="2" id="KW-0677">Repeat</keyword>
<dbReference type="PANTHER" id="PTHR22847:SF637">
    <property type="entry name" value="WD REPEAT DOMAIN 5B"/>
    <property type="match status" value="1"/>
</dbReference>
<dbReference type="PROSITE" id="PS50294">
    <property type="entry name" value="WD_REPEATS_REGION"/>
    <property type="match status" value="1"/>
</dbReference>
<keyword evidence="1 3" id="KW-0853">WD repeat</keyword>
<dbReference type="SMART" id="SM00320">
    <property type="entry name" value="WD40"/>
    <property type="match status" value="7"/>
</dbReference>
<dbReference type="InterPro" id="IPR015943">
    <property type="entry name" value="WD40/YVTN_repeat-like_dom_sf"/>
</dbReference>
<proteinExistence type="predicted"/>
<accession>A0AAJ6CML4</accession>
<dbReference type="PROSITE" id="PS50082">
    <property type="entry name" value="WD_REPEATS_2"/>
    <property type="match status" value="2"/>
</dbReference>